<dbReference type="InterPro" id="IPR036291">
    <property type="entry name" value="NAD(P)-bd_dom_sf"/>
</dbReference>
<evidence type="ECO:0000313" key="5">
    <source>
        <dbReference type="EMBL" id="AEH43933.1"/>
    </source>
</evidence>
<dbReference type="InterPro" id="IPR036721">
    <property type="entry name" value="RCK_C_sf"/>
</dbReference>
<dbReference type="InterPro" id="IPR050721">
    <property type="entry name" value="Trk_Ktr_HKT_K-transport"/>
</dbReference>
<dbReference type="SUPFAM" id="SSF51735">
    <property type="entry name" value="NAD(P)-binding Rossmann-fold domains"/>
    <property type="match status" value="1"/>
</dbReference>
<dbReference type="InterPro" id="IPR006037">
    <property type="entry name" value="RCK_C"/>
</dbReference>
<dbReference type="Gene3D" id="1.10.287.70">
    <property type="match status" value="1"/>
</dbReference>
<keyword evidence="2" id="KW-0472">Membrane</keyword>
<gene>
    <name evidence="5" type="ordered locus">Thein_0048</name>
</gene>
<dbReference type="PROSITE" id="PS51201">
    <property type="entry name" value="RCK_N"/>
    <property type="match status" value="1"/>
</dbReference>
<evidence type="ECO:0000256" key="2">
    <source>
        <dbReference type="SAM" id="Phobius"/>
    </source>
</evidence>
<sequence length="338" mass="38018">MILKKLLLALILLFLIVFTGTFGYFFLEGWNLFDSFYMTVITLSTVGYSEVHPLSHEGRIFTSFLIFAGVGVAFYVFTMITEAVVSGQLQDFLGRKRLESKLETLHDHYIICGYGRIGKHICHMIAKEVPFVVVEKNHKVIEEIDKAGFLYLEGDSTQEEVLKKAGIERAKGLISVLRSDADNVYITLTARGLNPNLYIIARADEEHVEQKLKRAGADKVVCPYLIGAKRMAMSILRPAVTDFLELVTPAEHLELQLEEVRIFERSDLVGKSLINSQLRQISGVIILAVKKITGEMVFNPPPDYKFEPGDVLVALGDRDGLSRLEDLASGRKKLEDFF</sequence>
<dbReference type="Proteomes" id="UP000006793">
    <property type="component" value="Chromosome"/>
</dbReference>
<evidence type="ECO:0000313" key="6">
    <source>
        <dbReference type="Proteomes" id="UP000006793"/>
    </source>
</evidence>
<dbReference type="Gene3D" id="3.40.50.720">
    <property type="entry name" value="NAD(P)-binding Rossmann-like Domain"/>
    <property type="match status" value="1"/>
</dbReference>
<evidence type="ECO:0000259" key="3">
    <source>
        <dbReference type="PROSITE" id="PS51201"/>
    </source>
</evidence>
<keyword evidence="2" id="KW-1133">Transmembrane helix</keyword>
<dbReference type="KEGG" id="tid:Thein_0048"/>
<dbReference type="GO" id="GO:0005886">
    <property type="term" value="C:plasma membrane"/>
    <property type="evidence" value="ECO:0007669"/>
    <property type="project" value="UniProtKB-SubCell"/>
</dbReference>
<dbReference type="EMBL" id="CP002683">
    <property type="protein sequence ID" value="AEH43933.1"/>
    <property type="molecule type" value="Genomic_DNA"/>
</dbReference>
<dbReference type="Gene3D" id="3.30.70.1450">
    <property type="entry name" value="Regulator of K+ conductance, C-terminal domain"/>
    <property type="match status" value="1"/>
</dbReference>
<dbReference type="InParanoid" id="F8A8C9"/>
<dbReference type="PROSITE" id="PS51202">
    <property type="entry name" value="RCK_C"/>
    <property type="match status" value="1"/>
</dbReference>
<dbReference type="Pfam" id="PF02080">
    <property type="entry name" value="TrkA_C"/>
    <property type="match status" value="1"/>
</dbReference>
<feature type="transmembrane region" description="Helical" evidence="2">
    <location>
        <begin position="60"/>
        <end position="85"/>
    </location>
</feature>
<feature type="domain" description="RCK N-terminal" evidence="3">
    <location>
        <begin position="106"/>
        <end position="221"/>
    </location>
</feature>
<dbReference type="Pfam" id="PF02254">
    <property type="entry name" value="TrkA_N"/>
    <property type="match status" value="1"/>
</dbReference>
<dbReference type="HOGENOM" id="CLU_050982_0_1_0"/>
<dbReference type="eggNOG" id="COG1226">
    <property type="taxonomic scope" value="Bacteria"/>
</dbReference>
<feature type="domain" description="RCK C-terminal" evidence="4">
    <location>
        <begin position="244"/>
        <end position="330"/>
    </location>
</feature>
<dbReference type="SUPFAM" id="SSF81324">
    <property type="entry name" value="Voltage-gated potassium channels"/>
    <property type="match status" value="1"/>
</dbReference>
<dbReference type="InterPro" id="IPR013099">
    <property type="entry name" value="K_chnl_dom"/>
</dbReference>
<keyword evidence="6" id="KW-1185">Reference proteome</keyword>
<dbReference type="InterPro" id="IPR003148">
    <property type="entry name" value="RCK_N"/>
</dbReference>
<name>F8A8C9_THEID</name>
<dbReference type="OrthoDB" id="9785285at2"/>
<evidence type="ECO:0000259" key="4">
    <source>
        <dbReference type="PROSITE" id="PS51202"/>
    </source>
</evidence>
<comment type="subcellular location">
    <subcellularLocation>
        <location evidence="1">Cell membrane</location>
        <topology evidence="1">Multi-pass membrane protein</topology>
    </subcellularLocation>
</comment>
<reference evidence="5 6" key="2">
    <citation type="journal article" date="2012" name="Stand. Genomic Sci.">
        <title>Complete genome sequence of the thermophilic sulfate-reducing ocean bacterium Thermodesulfatator indicus type strain (CIR29812(T)).</title>
        <authorList>
            <person name="Anderson I."/>
            <person name="Saunders E."/>
            <person name="Lapidus A."/>
            <person name="Nolan M."/>
            <person name="Lucas S."/>
            <person name="Tice H."/>
            <person name="Del Rio T.G."/>
            <person name="Cheng J.F."/>
            <person name="Han C."/>
            <person name="Tapia R."/>
            <person name="Goodwin L.A."/>
            <person name="Pitluck S."/>
            <person name="Liolios K."/>
            <person name="Mavromatis K."/>
            <person name="Pagani I."/>
            <person name="Ivanova N."/>
            <person name="Mikhailova N."/>
            <person name="Pati A."/>
            <person name="Chen A."/>
            <person name="Palaniappan K."/>
            <person name="Land M."/>
            <person name="Hauser L."/>
            <person name="Jeffries C.D."/>
            <person name="Chang Y.J."/>
            <person name="Brambilla E.M."/>
            <person name="Rohde M."/>
            <person name="Spring S."/>
            <person name="Goker M."/>
            <person name="Detter J.C."/>
            <person name="Woyke T."/>
            <person name="Bristow J."/>
            <person name="Eisen J.A."/>
            <person name="Markowitz V."/>
            <person name="Hugenholtz P."/>
            <person name="Kyrpides N.C."/>
            <person name="Klenk H.P."/>
        </authorList>
    </citation>
    <scope>NUCLEOTIDE SEQUENCE [LARGE SCALE GENOMIC DNA]</scope>
    <source>
        <strain evidence="6">DSM 15286 / JCM 11887 / CIR29812</strain>
    </source>
</reference>
<dbReference type="AlphaFoldDB" id="F8A8C9"/>
<dbReference type="GO" id="GO:0008324">
    <property type="term" value="F:monoatomic cation transmembrane transporter activity"/>
    <property type="evidence" value="ECO:0007669"/>
    <property type="project" value="InterPro"/>
</dbReference>
<dbReference type="SUPFAM" id="SSF116726">
    <property type="entry name" value="TrkA C-terminal domain-like"/>
    <property type="match status" value="1"/>
</dbReference>
<dbReference type="STRING" id="667014.Thein_0048"/>
<dbReference type="PANTHER" id="PTHR43833:SF9">
    <property type="entry name" value="POTASSIUM CHANNEL PROTEIN YUGO-RELATED"/>
    <property type="match status" value="1"/>
</dbReference>
<protein>
    <submittedName>
        <fullName evidence="5">TrkA-N domain protein</fullName>
    </submittedName>
</protein>
<dbReference type="RefSeq" id="WP_013906680.1">
    <property type="nucleotide sequence ID" value="NC_015681.1"/>
</dbReference>
<accession>F8A8C9</accession>
<dbReference type="PaxDb" id="667014-Thein_0048"/>
<dbReference type="FunCoup" id="F8A8C9">
    <property type="interactions" value="25"/>
</dbReference>
<keyword evidence="2" id="KW-0812">Transmembrane</keyword>
<dbReference type="eggNOG" id="COG0490">
    <property type="taxonomic scope" value="Bacteria"/>
</dbReference>
<dbReference type="PATRIC" id="fig|667014.3.peg.52"/>
<organism evidence="5 6">
    <name type="scientific">Thermodesulfatator indicus (strain DSM 15286 / JCM 11887 / CIR29812)</name>
    <dbReference type="NCBI Taxonomy" id="667014"/>
    <lineage>
        <taxon>Bacteria</taxon>
        <taxon>Pseudomonadati</taxon>
        <taxon>Thermodesulfobacteriota</taxon>
        <taxon>Thermodesulfobacteria</taxon>
        <taxon>Thermodesulfobacteriales</taxon>
        <taxon>Thermodesulfatatoraceae</taxon>
        <taxon>Thermodesulfatator</taxon>
    </lineage>
</organism>
<proteinExistence type="predicted"/>
<evidence type="ECO:0000256" key="1">
    <source>
        <dbReference type="ARBA" id="ARBA00004651"/>
    </source>
</evidence>
<reference evidence="6" key="1">
    <citation type="submission" date="2011-04" db="EMBL/GenBank/DDBJ databases">
        <title>The complete genome of Thermodesulfatator indicus DSM 15286.</title>
        <authorList>
            <person name="Lucas S."/>
            <person name="Copeland A."/>
            <person name="Lapidus A."/>
            <person name="Bruce D."/>
            <person name="Goodwin L."/>
            <person name="Pitluck S."/>
            <person name="Peters L."/>
            <person name="Kyrpides N."/>
            <person name="Mavromatis K."/>
            <person name="Pagani I."/>
            <person name="Ivanova N."/>
            <person name="Saunders L."/>
            <person name="Detter J.C."/>
            <person name="Tapia R."/>
            <person name="Han C."/>
            <person name="Land M."/>
            <person name="Hauser L."/>
            <person name="Markowitz V."/>
            <person name="Cheng J.-F."/>
            <person name="Hugenholtz P."/>
            <person name="Woyke T."/>
            <person name="Wu D."/>
            <person name="Spring S."/>
            <person name="Schroeder M."/>
            <person name="Brambilla E."/>
            <person name="Klenk H.-P."/>
            <person name="Eisen J.A."/>
        </authorList>
    </citation>
    <scope>NUCLEOTIDE SEQUENCE [LARGE SCALE GENOMIC DNA]</scope>
    <source>
        <strain evidence="6">DSM 15286 / JCM 11887 / CIR29812</strain>
    </source>
</reference>
<dbReference type="Pfam" id="PF07885">
    <property type="entry name" value="Ion_trans_2"/>
    <property type="match status" value="1"/>
</dbReference>
<dbReference type="PANTHER" id="PTHR43833">
    <property type="entry name" value="POTASSIUM CHANNEL PROTEIN 2-RELATED-RELATED"/>
    <property type="match status" value="1"/>
</dbReference>
<dbReference type="GO" id="GO:0006813">
    <property type="term" value="P:potassium ion transport"/>
    <property type="evidence" value="ECO:0007669"/>
    <property type="project" value="InterPro"/>
</dbReference>